<feature type="region of interest" description="Disordered" evidence="21">
    <location>
        <begin position="333"/>
        <end position="399"/>
    </location>
</feature>
<dbReference type="Proteomes" id="UP000326178">
    <property type="component" value="Chromosome"/>
</dbReference>
<evidence type="ECO:0000256" key="20">
    <source>
        <dbReference type="ARBA" id="ARBA00049548"/>
    </source>
</evidence>
<reference evidence="23 24" key="1">
    <citation type="submission" date="2017-09" db="EMBL/GenBank/DDBJ databases">
        <authorList>
            <person name="Lee N."/>
            <person name="Cho B.-K."/>
        </authorList>
    </citation>
    <scope>NUCLEOTIDE SEQUENCE [LARGE SCALE GENOMIC DNA]</scope>
    <source>
        <strain evidence="23 24">ATCC 12769</strain>
    </source>
</reference>
<evidence type="ECO:0000256" key="12">
    <source>
        <dbReference type="ARBA" id="ARBA00023136"/>
    </source>
</evidence>
<evidence type="ECO:0000256" key="16">
    <source>
        <dbReference type="ARBA" id="ARBA00026095"/>
    </source>
</evidence>
<dbReference type="GO" id="GO:0016020">
    <property type="term" value="C:membrane"/>
    <property type="evidence" value="ECO:0007669"/>
    <property type="project" value="UniProtKB-SubCell"/>
</dbReference>
<evidence type="ECO:0000256" key="13">
    <source>
        <dbReference type="ARBA" id="ARBA00023221"/>
    </source>
</evidence>
<dbReference type="GO" id="GO:0004497">
    <property type="term" value="F:monooxygenase activity"/>
    <property type="evidence" value="ECO:0007669"/>
    <property type="project" value="UniProtKB-ARBA"/>
</dbReference>
<feature type="region of interest" description="Disordered" evidence="21">
    <location>
        <begin position="1"/>
        <end position="24"/>
    </location>
</feature>
<evidence type="ECO:0000256" key="7">
    <source>
        <dbReference type="ARBA" id="ARBA00022963"/>
    </source>
</evidence>
<dbReference type="EC" id="1.14.19.21" evidence="16"/>
<dbReference type="OrthoDB" id="5243643at2"/>
<dbReference type="SUPFAM" id="SSF50022">
    <property type="entry name" value="ISP domain"/>
    <property type="match status" value="1"/>
</dbReference>
<keyword evidence="12" id="KW-0472">Membrane</keyword>
<accession>A0A5J6FEN2</accession>
<dbReference type="Pfam" id="PF00355">
    <property type="entry name" value="Rieske"/>
    <property type="match status" value="1"/>
</dbReference>
<comment type="similarity">
    <text evidence="15">Belongs to the cholesterol 7-desaturase family.</text>
</comment>
<protein>
    <recommendedName>
        <fullName evidence="16">cholesterol 7-desaturase</fullName>
        <ecNumber evidence="16">1.14.19.21</ecNumber>
    </recommendedName>
    <alternativeName>
        <fullName evidence="17">Rieske-type oxygenase</fullName>
    </alternativeName>
</protein>
<evidence type="ECO:0000256" key="1">
    <source>
        <dbReference type="ARBA" id="ARBA00001962"/>
    </source>
</evidence>
<keyword evidence="13" id="KW-0753">Steroid metabolism</keyword>
<keyword evidence="6" id="KW-0479">Metal-binding</keyword>
<sequence>MGLSRVRRHAITEGPTPADTAGTPALPYPSGWSALAFSEELRPGTVLTRPLAGRDVVLYRLGTGAVRAVDPYCPHLGAHLGLAKVEGDDLVCPFHLFAFGPDGACVRTGYDTPPPRSPLTRLPVHEVNGAVFVWRHHDGRAPDWFVPEWHEIGHRPARSAAWEFAGNVQEVIENSVDLGHFATLHGWSKAEMGGPVVYGDSAFHVSMRAHESAPLLGDFVVNVEVDGYGLGCLHADVYTARIGLRMCTMVMPTAIAPNRMQFRQRNRIAFDEPSALPAPLARAASRAAARLLDRAVFRSSCEFTAADFPVWHHKEYRQPPRLTHGDGPIGPFRHWARRFYPPPPEAEAGGSGTARTAHGERAAGAGAPLGAAAPSGSGPSPGSGTPSGAGPVLRPSVGR</sequence>
<dbReference type="GO" id="GO:0005737">
    <property type="term" value="C:cytoplasm"/>
    <property type="evidence" value="ECO:0007669"/>
    <property type="project" value="TreeGrafter"/>
</dbReference>
<evidence type="ECO:0000256" key="5">
    <source>
        <dbReference type="ARBA" id="ARBA00022714"/>
    </source>
</evidence>
<dbReference type="GO" id="GO:0046872">
    <property type="term" value="F:metal ion binding"/>
    <property type="evidence" value="ECO:0007669"/>
    <property type="project" value="UniProtKB-KW"/>
</dbReference>
<comment type="catalytic activity">
    <reaction evidence="20">
        <text>cholesterol + NADPH + O2 + H(+) = 7-dehydrocholesterol + NADP(+) + 2 H2O</text>
        <dbReference type="Rhea" id="RHEA:45024"/>
        <dbReference type="ChEBI" id="CHEBI:15377"/>
        <dbReference type="ChEBI" id="CHEBI:15378"/>
        <dbReference type="ChEBI" id="CHEBI:15379"/>
        <dbReference type="ChEBI" id="CHEBI:16113"/>
        <dbReference type="ChEBI" id="CHEBI:17759"/>
        <dbReference type="ChEBI" id="CHEBI:57783"/>
        <dbReference type="ChEBI" id="CHEBI:58349"/>
        <dbReference type="EC" id="1.14.19.21"/>
    </reaction>
    <physiologicalReaction direction="left-to-right" evidence="20">
        <dbReference type="Rhea" id="RHEA:45025"/>
    </physiologicalReaction>
</comment>
<dbReference type="GO" id="GO:0051537">
    <property type="term" value="F:2 iron, 2 sulfur cluster binding"/>
    <property type="evidence" value="ECO:0007669"/>
    <property type="project" value="UniProtKB-KW"/>
</dbReference>
<comment type="pathway">
    <text evidence="14">Steroid hormone biosynthesis; dafachronic acid biosynthesis.</text>
</comment>
<evidence type="ECO:0000256" key="8">
    <source>
        <dbReference type="ARBA" id="ARBA00022989"/>
    </source>
</evidence>
<dbReference type="InterPro" id="IPR036922">
    <property type="entry name" value="Rieske_2Fe-2S_sf"/>
</dbReference>
<evidence type="ECO:0000256" key="14">
    <source>
        <dbReference type="ARBA" id="ARBA00025712"/>
    </source>
</evidence>
<dbReference type="Gene3D" id="3.90.380.10">
    <property type="entry name" value="Naphthalene 1,2-dioxygenase Alpha Subunit, Chain A, domain 1"/>
    <property type="match status" value="1"/>
</dbReference>
<comment type="subcellular location">
    <subcellularLocation>
        <location evidence="2">Membrane</location>
    </subcellularLocation>
</comment>
<dbReference type="Pfam" id="PF19298">
    <property type="entry name" value="KshA_C"/>
    <property type="match status" value="1"/>
</dbReference>
<keyword evidence="7" id="KW-0442">Lipid degradation</keyword>
<feature type="domain" description="Rieske" evidence="22">
    <location>
        <begin position="33"/>
        <end position="133"/>
    </location>
</feature>
<evidence type="ECO:0000256" key="9">
    <source>
        <dbReference type="ARBA" id="ARBA00023002"/>
    </source>
</evidence>
<name>A0A5J6FEN2_9ACTN</name>
<evidence type="ECO:0000313" key="24">
    <source>
        <dbReference type="Proteomes" id="UP000326178"/>
    </source>
</evidence>
<dbReference type="KEGG" id="snk:CP967_24835"/>
<dbReference type="InterPro" id="IPR050584">
    <property type="entry name" value="Cholesterol_7-desaturase"/>
</dbReference>
<keyword evidence="13" id="KW-0443">Lipid metabolism</keyword>
<dbReference type="InterPro" id="IPR017941">
    <property type="entry name" value="Rieske_2Fe-2S"/>
</dbReference>
<evidence type="ECO:0000256" key="19">
    <source>
        <dbReference type="ARBA" id="ARBA00047853"/>
    </source>
</evidence>
<evidence type="ECO:0000259" key="22">
    <source>
        <dbReference type="PROSITE" id="PS51296"/>
    </source>
</evidence>
<keyword evidence="5" id="KW-0001">2Fe-2S</keyword>
<evidence type="ECO:0000256" key="2">
    <source>
        <dbReference type="ARBA" id="ARBA00004370"/>
    </source>
</evidence>
<evidence type="ECO:0000256" key="15">
    <source>
        <dbReference type="ARBA" id="ARBA00025729"/>
    </source>
</evidence>
<dbReference type="GO" id="GO:0008203">
    <property type="term" value="P:cholesterol metabolic process"/>
    <property type="evidence" value="ECO:0007669"/>
    <property type="project" value="InterPro"/>
</dbReference>
<dbReference type="PROSITE" id="PS51296">
    <property type="entry name" value="RIESKE"/>
    <property type="match status" value="1"/>
</dbReference>
<evidence type="ECO:0000256" key="3">
    <source>
        <dbReference type="ARBA" id="ARBA00004972"/>
    </source>
</evidence>
<evidence type="ECO:0000256" key="18">
    <source>
        <dbReference type="ARBA" id="ARBA00046982"/>
    </source>
</evidence>
<organism evidence="23 24">
    <name type="scientific">Streptomyces nitrosporeus</name>
    <dbReference type="NCBI Taxonomy" id="28894"/>
    <lineage>
        <taxon>Bacteria</taxon>
        <taxon>Bacillati</taxon>
        <taxon>Actinomycetota</taxon>
        <taxon>Actinomycetes</taxon>
        <taxon>Kitasatosporales</taxon>
        <taxon>Streptomycetaceae</taxon>
        <taxon>Streptomyces</taxon>
    </lineage>
</organism>
<dbReference type="GO" id="GO:0170056">
    <property type="term" value="F:cholesterol 7-desaturase [NAD(P)H] activity"/>
    <property type="evidence" value="ECO:0007669"/>
    <property type="project" value="UniProtKB-EC"/>
</dbReference>
<comment type="subunit">
    <text evidence="18">Homotrimer. The two-component system 3-ketosteroid-9-alpha-monooxygenase is composed of an oxygenase component KshA and a reductase component KshB.</text>
</comment>
<dbReference type="AlphaFoldDB" id="A0A5J6FEN2"/>
<dbReference type="PANTHER" id="PTHR21266:SF32">
    <property type="entry name" value="CHOLESTEROL 7-DESATURASE NVD"/>
    <property type="match status" value="1"/>
</dbReference>
<evidence type="ECO:0000256" key="11">
    <source>
        <dbReference type="ARBA" id="ARBA00023014"/>
    </source>
</evidence>
<dbReference type="InterPro" id="IPR045605">
    <property type="entry name" value="KshA-like_C"/>
</dbReference>
<proteinExistence type="inferred from homology"/>
<evidence type="ECO:0000256" key="4">
    <source>
        <dbReference type="ARBA" id="ARBA00022692"/>
    </source>
</evidence>
<evidence type="ECO:0000256" key="10">
    <source>
        <dbReference type="ARBA" id="ARBA00023004"/>
    </source>
</evidence>
<gene>
    <name evidence="23" type="ORF">CP967_24835</name>
</gene>
<keyword evidence="8" id="KW-1133">Transmembrane helix</keyword>
<feature type="compositionally biased region" description="Low complexity" evidence="21">
    <location>
        <begin position="362"/>
        <end position="378"/>
    </location>
</feature>
<keyword evidence="11" id="KW-0411">Iron-sulfur</keyword>
<keyword evidence="10" id="KW-0408">Iron</keyword>
<keyword evidence="24" id="KW-1185">Reference proteome</keyword>
<dbReference type="GO" id="GO:0016042">
    <property type="term" value="P:lipid catabolic process"/>
    <property type="evidence" value="ECO:0007669"/>
    <property type="project" value="UniProtKB-KW"/>
</dbReference>
<dbReference type="RefSeq" id="WP_150490082.1">
    <property type="nucleotide sequence ID" value="NZ_BMUV01000002.1"/>
</dbReference>
<comment type="catalytic activity">
    <reaction evidence="19">
        <text>cholesterol + NADH + O2 + H(+) = 7-dehydrocholesterol + NAD(+) + 2 H2O</text>
        <dbReference type="Rhea" id="RHEA:51644"/>
        <dbReference type="ChEBI" id="CHEBI:15377"/>
        <dbReference type="ChEBI" id="CHEBI:15378"/>
        <dbReference type="ChEBI" id="CHEBI:15379"/>
        <dbReference type="ChEBI" id="CHEBI:16113"/>
        <dbReference type="ChEBI" id="CHEBI:17759"/>
        <dbReference type="ChEBI" id="CHEBI:57540"/>
        <dbReference type="ChEBI" id="CHEBI:57945"/>
        <dbReference type="EC" id="1.14.19.21"/>
    </reaction>
    <physiologicalReaction direction="left-to-right" evidence="19">
        <dbReference type="Rhea" id="RHEA:51645"/>
    </physiologicalReaction>
</comment>
<keyword evidence="4" id="KW-0812">Transmembrane</keyword>
<keyword evidence="9" id="KW-0560">Oxidoreductase</keyword>
<dbReference type="EMBL" id="CP023702">
    <property type="protein sequence ID" value="QEU74782.1"/>
    <property type="molecule type" value="Genomic_DNA"/>
</dbReference>
<comment type="pathway">
    <text evidence="3">Hormone biosynthesis.</text>
</comment>
<evidence type="ECO:0000313" key="23">
    <source>
        <dbReference type="EMBL" id="QEU74782.1"/>
    </source>
</evidence>
<dbReference type="PANTHER" id="PTHR21266">
    <property type="entry name" value="IRON-SULFUR DOMAIN CONTAINING PROTEIN"/>
    <property type="match status" value="1"/>
</dbReference>
<comment type="cofactor">
    <cofactor evidence="1">
        <name>Fe cation</name>
        <dbReference type="ChEBI" id="CHEBI:24875"/>
    </cofactor>
</comment>
<evidence type="ECO:0000256" key="21">
    <source>
        <dbReference type="SAM" id="MobiDB-lite"/>
    </source>
</evidence>
<dbReference type="Gene3D" id="2.102.10.10">
    <property type="entry name" value="Rieske [2Fe-2S] iron-sulphur domain"/>
    <property type="match status" value="1"/>
</dbReference>
<evidence type="ECO:0000256" key="17">
    <source>
        <dbReference type="ARBA" id="ARBA00030944"/>
    </source>
</evidence>
<evidence type="ECO:0000256" key="6">
    <source>
        <dbReference type="ARBA" id="ARBA00022723"/>
    </source>
</evidence>
<dbReference type="SUPFAM" id="SSF55961">
    <property type="entry name" value="Bet v1-like"/>
    <property type="match status" value="1"/>
</dbReference>